<protein>
    <submittedName>
        <fullName evidence="1">Uncharacterized protein</fullName>
    </submittedName>
</protein>
<dbReference type="Proteomes" id="UP000238523">
    <property type="component" value="Chromosome"/>
</dbReference>
<reference evidence="1 2" key="1">
    <citation type="submission" date="2017-11" db="EMBL/GenBank/DDBJ databases">
        <title>Complete genome of Rhizobium leguminosarum Norway, an ineffective micro-symbiont.</title>
        <authorList>
            <person name="Hoffrichter A."/>
            <person name="Liang J."/>
            <person name="Brachmann A."/>
            <person name="Marin M."/>
        </authorList>
    </citation>
    <scope>NUCLEOTIDE SEQUENCE [LARGE SCALE GENOMIC DNA]</scope>
    <source>
        <strain evidence="1 2">Norway</strain>
    </source>
</reference>
<evidence type="ECO:0000313" key="2">
    <source>
        <dbReference type="Proteomes" id="UP000238523"/>
    </source>
</evidence>
<sequence>MRNLQEAFCGLIGRFAKNLTIAGFSCGIMQQFKRYSVLYASAKTRGAVFRRPAQRR</sequence>
<name>A0A2K9Z884_RHILE</name>
<dbReference type="AlphaFoldDB" id="A0A2K9Z884"/>
<organism evidence="1 2">
    <name type="scientific">Rhizobium leguminosarum</name>
    <dbReference type="NCBI Taxonomy" id="384"/>
    <lineage>
        <taxon>Bacteria</taxon>
        <taxon>Pseudomonadati</taxon>
        <taxon>Pseudomonadota</taxon>
        <taxon>Alphaproteobacteria</taxon>
        <taxon>Hyphomicrobiales</taxon>
        <taxon>Rhizobiaceae</taxon>
        <taxon>Rhizobium/Agrobacterium group</taxon>
        <taxon>Rhizobium</taxon>
    </lineage>
</organism>
<proteinExistence type="predicted"/>
<accession>A0A2K9Z884</accession>
<dbReference type="EMBL" id="CP025012">
    <property type="protein sequence ID" value="AUW44458.1"/>
    <property type="molecule type" value="Genomic_DNA"/>
</dbReference>
<gene>
    <name evidence="1" type="ORF">CUJ84_Chr004138</name>
</gene>
<evidence type="ECO:0000313" key="1">
    <source>
        <dbReference type="EMBL" id="AUW44458.1"/>
    </source>
</evidence>